<dbReference type="STRING" id="285473.A4G23_02080"/>
<keyword evidence="6 8" id="KW-0472">Membrane</keyword>
<feature type="region of interest" description="Disordered" evidence="7">
    <location>
        <begin position="1"/>
        <end position="31"/>
    </location>
</feature>
<feature type="transmembrane region" description="Helical" evidence="8">
    <location>
        <begin position="317"/>
        <end position="337"/>
    </location>
</feature>
<gene>
    <name evidence="10" type="primary">epsL</name>
    <name evidence="10" type="ORF">A4G23_02080</name>
</gene>
<evidence type="ECO:0000313" key="11">
    <source>
        <dbReference type="Proteomes" id="UP000095349"/>
    </source>
</evidence>
<feature type="domain" description="Bacterial sugar transferase" evidence="9">
    <location>
        <begin position="309"/>
        <end position="496"/>
    </location>
</feature>
<feature type="transmembrane region" description="Helical" evidence="8">
    <location>
        <begin position="103"/>
        <end position="122"/>
    </location>
</feature>
<dbReference type="PANTHER" id="PTHR30576">
    <property type="entry name" value="COLANIC BIOSYNTHESIS UDP-GLUCOSE LIPID CARRIER TRANSFERASE"/>
    <property type="match status" value="1"/>
</dbReference>
<dbReference type="PANTHER" id="PTHR30576:SF10">
    <property type="entry name" value="SLL5057 PROTEIN"/>
    <property type="match status" value="1"/>
</dbReference>
<dbReference type="AlphaFoldDB" id="A0A1D8G1A8"/>
<evidence type="ECO:0000256" key="4">
    <source>
        <dbReference type="ARBA" id="ARBA00022692"/>
    </source>
</evidence>
<evidence type="ECO:0000256" key="1">
    <source>
        <dbReference type="ARBA" id="ARBA00004141"/>
    </source>
</evidence>
<dbReference type="PATRIC" id="fig|285473.5.peg.2165"/>
<dbReference type="EC" id="2.-.-.-" evidence="10"/>
<feature type="transmembrane region" description="Helical" evidence="8">
    <location>
        <begin position="128"/>
        <end position="148"/>
    </location>
</feature>
<dbReference type="InterPro" id="IPR017475">
    <property type="entry name" value="EPS_sugar_tfrase"/>
</dbReference>
<keyword evidence="3 10" id="KW-0808">Transferase</keyword>
<evidence type="ECO:0000256" key="8">
    <source>
        <dbReference type="SAM" id="Phobius"/>
    </source>
</evidence>
<keyword evidence="11" id="KW-1185">Reference proteome</keyword>
<dbReference type="InterPro" id="IPR003362">
    <property type="entry name" value="Bact_transf"/>
</dbReference>
<reference evidence="10 11" key="1">
    <citation type="submission" date="2016-09" db="EMBL/GenBank/DDBJ databases">
        <title>Streptomyces rubrolavendulae MJM4426 Genome sequencing and assembly.</title>
        <authorList>
            <person name="Kim J.-G."/>
        </authorList>
    </citation>
    <scope>NUCLEOTIDE SEQUENCE [LARGE SCALE GENOMIC DNA]</scope>
    <source>
        <strain evidence="10 11">MJM4426</strain>
    </source>
</reference>
<evidence type="ECO:0000256" key="2">
    <source>
        <dbReference type="ARBA" id="ARBA00006464"/>
    </source>
</evidence>
<evidence type="ECO:0000259" key="9">
    <source>
        <dbReference type="Pfam" id="PF02397"/>
    </source>
</evidence>
<dbReference type="NCBIfam" id="TIGR03025">
    <property type="entry name" value="EPS_sugtrans"/>
    <property type="match status" value="1"/>
</dbReference>
<dbReference type="Proteomes" id="UP000095349">
    <property type="component" value="Chromosome"/>
</dbReference>
<evidence type="ECO:0000313" key="10">
    <source>
        <dbReference type="EMBL" id="AOT59244.1"/>
    </source>
</evidence>
<dbReference type="GO" id="GO:0016780">
    <property type="term" value="F:phosphotransferase activity, for other substituted phosphate groups"/>
    <property type="evidence" value="ECO:0007669"/>
    <property type="project" value="TreeGrafter"/>
</dbReference>
<comment type="similarity">
    <text evidence="2">Belongs to the bacterial sugar transferase family.</text>
</comment>
<keyword evidence="5 8" id="KW-1133">Transmembrane helix</keyword>
<organism evidence="10 11">
    <name type="scientific">Streptomyces rubrolavendulae</name>
    <dbReference type="NCBI Taxonomy" id="285473"/>
    <lineage>
        <taxon>Bacteria</taxon>
        <taxon>Bacillati</taxon>
        <taxon>Actinomycetota</taxon>
        <taxon>Actinomycetes</taxon>
        <taxon>Kitasatosporales</taxon>
        <taxon>Streptomycetaceae</taxon>
        <taxon>Streptomyces</taxon>
    </lineage>
</organism>
<dbReference type="Pfam" id="PF02397">
    <property type="entry name" value="Bac_transf"/>
    <property type="match status" value="1"/>
</dbReference>
<accession>A0A1D8G1A8</accession>
<dbReference type="GO" id="GO:0016020">
    <property type="term" value="C:membrane"/>
    <property type="evidence" value="ECO:0007669"/>
    <property type="project" value="UniProtKB-SubCell"/>
</dbReference>
<evidence type="ECO:0000256" key="7">
    <source>
        <dbReference type="SAM" id="MobiDB-lite"/>
    </source>
</evidence>
<evidence type="ECO:0000256" key="3">
    <source>
        <dbReference type="ARBA" id="ARBA00022679"/>
    </source>
</evidence>
<evidence type="ECO:0000256" key="5">
    <source>
        <dbReference type="ARBA" id="ARBA00022989"/>
    </source>
</evidence>
<dbReference type="KEGG" id="srn:A4G23_02080"/>
<keyword evidence="4 8" id="KW-0812">Transmembrane</keyword>
<dbReference type="RefSeq" id="WP_335743876.1">
    <property type="nucleotide sequence ID" value="NZ_CP017316.1"/>
</dbReference>
<sequence length="502" mass="54116">MRTLGDTSIHDARTTRLTSDRGAAGRRRTAAGRRAKPRWYLPAVLGSDAAVTAVSVALVLDRAQQPHPLRAAAVATAAWLAVRTARHRYRAGELGESRGALPVLHDWLILVAALAVLSVATARTPQPYAALAALLPSLVAAVVCRRRLHRHLTAARRAAEAVDRVLVVGEPGALDAAVRRLAARTDHPYAVVGTVAVTDGPDAAGALAGGAAGAEVLDPRPDDRAAWHRLVDAARRHGAELVLVAPGSRLTGDRLRELCWALHDAGLDVALTPGLVETSVKRLTVASVAGLTVLRVEPPLGGGAQTALKTAVDRCGAALGLLALSPLLLLLVLLIRLDSPGPAFYRQVRVGRDRETFTMWKLRSMVTDADVRKDDLAARNECDGLMFKMRRDPRVTRVGRFLRRTSLDELPQLLNVLRGDMSLVGPRPPLPEEVAAYDATALRRLRVKPGMTGLWQVSGRSDLSWDETIQLDLHYVDNWSFSSDLDVMSRTLRAVVDGRGAY</sequence>
<dbReference type="EMBL" id="CP017316">
    <property type="protein sequence ID" value="AOT59244.1"/>
    <property type="molecule type" value="Genomic_DNA"/>
</dbReference>
<name>A0A1D8G1A8_9ACTN</name>
<proteinExistence type="inferred from homology"/>
<comment type="subcellular location">
    <subcellularLocation>
        <location evidence="1">Membrane</location>
        <topology evidence="1">Multi-pass membrane protein</topology>
    </subcellularLocation>
</comment>
<protein>
    <submittedName>
        <fullName evidence="10">Putative sugar transferase EpsL</fullName>
        <ecNumber evidence="10">2.-.-.-</ecNumber>
    </submittedName>
</protein>
<evidence type="ECO:0000256" key="6">
    <source>
        <dbReference type="ARBA" id="ARBA00023136"/>
    </source>
</evidence>